<dbReference type="Proteomes" id="UP000035645">
    <property type="component" value="Unassembled WGS sequence"/>
</dbReference>
<organism evidence="1 2">
    <name type="scientific">Bifidobacterium animalis subsp. animalis IM386</name>
    <dbReference type="NCBI Taxonomy" id="1402194"/>
    <lineage>
        <taxon>Bacteria</taxon>
        <taxon>Bacillati</taxon>
        <taxon>Actinomycetota</taxon>
        <taxon>Actinomycetes</taxon>
        <taxon>Bifidobacteriales</taxon>
        <taxon>Bifidobacteriaceae</taxon>
        <taxon>Bifidobacterium</taxon>
    </lineage>
</organism>
<evidence type="ECO:0000313" key="1">
    <source>
        <dbReference type="EMBL" id="CDI67206.1"/>
    </source>
</evidence>
<dbReference type="RefSeq" id="WP_014697087.1">
    <property type="nucleotide sequence ID" value="NZ_CBUQ010000005.1"/>
</dbReference>
<reference evidence="1 2" key="2">
    <citation type="submission" date="2015-01" db="EMBL/GenBank/DDBJ databases">
        <title>Genome sequence of a Bifidobacterium animalis strain.</title>
        <authorList>
            <person name="Bogovic-Matijasic B."/>
            <person name="Hacin B."/>
            <person name="Citar M."/>
            <person name="Svigelj K."/>
            <person name="Stempelj M."/>
            <person name="Rogelj I."/>
        </authorList>
    </citation>
    <scope>NUCLEOTIDE SEQUENCE [LARGE SCALE GENOMIC DNA]</scope>
    <source>
        <strain evidence="1 2">IM386</strain>
    </source>
</reference>
<accession>A0AAV2W0W2</accession>
<protein>
    <recommendedName>
        <fullName evidence="3">Alpha-galactosidase</fullName>
    </recommendedName>
</protein>
<dbReference type="AlphaFoldDB" id="A0AAV2W0W2"/>
<sequence length="100" mass="10996">MYEKGPHIVLRRAGVCIVAKTPDGDMPQIEYWGRDFAFDTAGDALRQLDMMTLKVQTPREKPDAATGAGFVVSGALLKNIGLQIPPLWPMQAIVLDMRAI</sequence>
<evidence type="ECO:0008006" key="3">
    <source>
        <dbReference type="Google" id="ProtNLM"/>
    </source>
</evidence>
<name>A0AAV2W0W2_9BIFI</name>
<comment type="caution">
    <text evidence="1">The sequence shown here is derived from an EMBL/GenBank/DDBJ whole genome shotgun (WGS) entry which is preliminary data.</text>
</comment>
<dbReference type="EMBL" id="CBUQ010000005">
    <property type="protein sequence ID" value="CDI67206.1"/>
    <property type="molecule type" value="Genomic_DNA"/>
</dbReference>
<proteinExistence type="predicted"/>
<gene>
    <name evidence="1" type="ORF">BANIM336_00515</name>
</gene>
<evidence type="ECO:0000313" key="2">
    <source>
        <dbReference type="Proteomes" id="UP000035645"/>
    </source>
</evidence>
<reference evidence="1 2" key="1">
    <citation type="submission" date="2013-10" db="EMBL/GenBank/DDBJ databases">
        <authorList>
            <person name="Manrique M."/>
        </authorList>
    </citation>
    <scope>NUCLEOTIDE SEQUENCE [LARGE SCALE GENOMIC DNA]</scope>
    <source>
        <strain evidence="1 2">IM386</strain>
    </source>
</reference>